<dbReference type="PANTHER" id="PTHR37422">
    <property type="entry name" value="TEICHURONIC ACID BIOSYNTHESIS PROTEIN TUAE"/>
    <property type="match status" value="1"/>
</dbReference>
<dbReference type="RefSeq" id="WP_167373283.1">
    <property type="nucleotide sequence ID" value="NZ_CP019706.1"/>
</dbReference>
<feature type="transmembrane region" description="Helical" evidence="5">
    <location>
        <begin position="34"/>
        <end position="51"/>
    </location>
</feature>
<keyword evidence="3 5" id="KW-1133">Transmembrane helix</keyword>
<dbReference type="Proteomes" id="UP000192900">
    <property type="component" value="Chromosome"/>
</dbReference>
<dbReference type="STRING" id="1891675.B1H58_08095"/>
<evidence type="ECO:0000259" key="6">
    <source>
        <dbReference type="Pfam" id="PF04932"/>
    </source>
</evidence>
<feature type="transmembrane region" description="Helical" evidence="5">
    <location>
        <begin position="224"/>
        <end position="241"/>
    </location>
</feature>
<keyword evidence="8" id="KW-1185">Reference proteome</keyword>
<feature type="transmembrane region" description="Helical" evidence="5">
    <location>
        <begin position="181"/>
        <end position="196"/>
    </location>
</feature>
<dbReference type="InterPro" id="IPR051533">
    <property type="entry name" value="WaaL-like"/>
</dbReference>
<comment type="subcellular location">
    <subcellularLocation>
        <location evidence="1">Membrane</location>
        <topology evidence="1">Multi-pass membrane protein</topology>
    </subcellularLocation>
</comment>
<feature type="domain" description="O-antigen ligase-related" evidence="6">
    <location>
        <begin position="186"/>
        <end position="319"/>
    </location>
</feature>
<feature type="transmembrane region" description="Helical" evidence="5">
    <location>
        <begin position="90"/>
        <end position="109"/>
    </location>
</feature>
<name>A0A1W6B4H3_9GAMM</name>
<dbReference type="AlphaFoldDB" id="A0A1W6B4H3"/>
<evidence type="ECO:0000256" key="3">
    <source>
        <dbReference type="ARBA" id="ARBA00022989"/>
    </source>
</evidence>
<feature type="transmembrane region" description="Helical" evidence="5">
    <location>
        <begin position="116"/>
        <end position="135"/>
    </location>
</feature>
<evidence type="ECO:0000313" key="7">
    <source>
        <dbReference type="EMBL" id="ARJ41991.1"/>
    </source>
</evidence>
<dbReference type="PANTHER" id="PTHR37422:SF13">
    <property type="entry name" value="LIPOPOLYSACCHARIDE BIOSYNTHESIS PROTEIN PA4999-RELATED"/>
    <property type="match status" value="1"/>
</dbReference>
<feature type="transmembrane region" description="Helical" evidence="5">
    <location>
        <begin position="155"/>
        <end position="174"/>
    </location>
</feature>
<evidence type="ECO:0000256" key="1">
    <source>
        <dbReference type="ARBA" id="ARBA00004141"/>
    </source>
</evidence>
<evidence type="ECO:0000256" key="4">
    <source>
        <dbReference type="ARBA" id="ARBA00023136"/>
    </source>
</evidence>
<feature type="transmembrane region" description="Helical" evidence="5">
    <location>
        <begin position="364"/>
        <end position="381"/>
    </location>
</feature>
<accession>A0A1W6B4H3</accession>
<evidence type="ECO:0000256" key="5">
    <source>
        <dbReference type="SAM" id="Phobius"/>
    </source>
</evidence>
<proteinExistence type="predicted"/>
<feature type="transmembrane region" description="Helical" evidence="5">
    <location>
        <begin position="12"/>
        <end position="28"/>
    </location>
</feature>
<gene>
    <name evidence="7" type="ORF">B1H58_08095</name>
</gene>
<dbReference type="Pfam" id="PF04932">
    <property type="entry name" value="Wzy_C"/>
    <property type="match status" value="1"/>
</dbReference>
<dbReference type="GO" id="GO:0016020">
    <property type="term" value="C:membrane"/>
    <property type="evidence" value="ECO:0007669"/>
    <property type="project" value="UniProtKB-SubCell"/>
</dbReference>
<evidence type="ECO:0000313" key="8">
    <source>
        <dbReference type="Proteomes" id="UP000192900"/>
    </source>
</evidence>
<feature type="transmembrane region" description="Helical" evidence="5">
    <location>
        <begin position="307"/>
        <end position="327"/>
    </location>
</feature>
<dbReference type="EMBL" id="CP019706">
    <property type="protein sequence ID" value="ARJ41991.1"/>
    <property type="molecule type" value="Genomic_DNA"/>
</dbReference>
<sequence>MTSSVVNNITKASQFIFMLFLFFLPLLGEEFRVTNLFHVSFGLLLLSFLINKPFRQQLVNDHALLKGIAAMGLFLCYFSLSNLWSDNPGNIISTLKHSFYIIAFSVLFLQLNKKVSYSILFFSITLLCILTLWEVDKRHFLTMRLDNGFFAAPDNVIDLAGYFGLGIFFGLLLIRETGRHIFYIPIAVLFIAMLLTQSRGPVLSLVVASLPLMFRFHKGHMRHLMMAATILILVAFLAYFTHYSDELISRFIASYQQSFIRFGIWSHTVEVALQKPWFGWGFDKNLAFVNSVGQNIHTTHSLYFSTLLKGGFTGLFIFFVMIAYGLYRAWQHFKNHQELEASIFCFSLMFYLTQGMFIIGNPDIYWVMFWLPYAIILTPYGQRSK</sequence>
<evidence type="ECO:0000256" key="2">
    <source>
        <dbReference type="ARBA" id="ARBA00022692"/>
    </source>
</evidence>
<organism evidence="7 8">
    <name type="scientific">Pantoea alhagi</name>
    <dbReference type="NCBI Taxonomy" id="1891675"/>
    <lineage>
        <taxon>Bacteria</taxon>
        <taxon>Pseudomonadati</taxon>
        <taxon>Pseudomonadota</taxon>
        <taxon>Gammaproteobacteria</taxon>
        <taxon>Enterobacterales</taxon>
        <taxon>Erwiniaceae</taxon>
        <taxon>Pantoea</taxon>
    </lineage>
</organism>
<reference evidence="7 8" key="1">
    <citation type="submission" date="2017-02" db="EMBL/GenBank/DDBJ databases">
        <title>Complete genome sequence of the drought resistance-promoting endophyte Pantoea alhagi LTYR-11Z.</title>
        <authorList>
            <person name="Zhang L."/>
        </authorList>
    </citation>
    <scope>NUCLEOTIDE SEQUENCE [LARGE SCALE GENOMIC DNA]</scope>
    <source>
        <strain evidence="7 8">LTYR-11Z</strain>
    </source>
</reference>
<dbReference type="InterPro" id="IPR007016">
    <property type="entry name" value="O-antigen_ligase-rel_domated"/>
</dbReference>
<keyword evidence="2 5" id="KW-0812">Transmembrane</keyword>
<feature type="transmembrane region" description="Helical" evidence="5">
    <location>
        <begin position="63"/>
        <end position="84"/>
    </location>
</feature>
<protein>
    <recommendedName>
        <fullName evidence="6">O-antigen ligase-related domain-containing protein</fullName>
    </recommendedName>
</protein>
<dbReference type="KEGG" id="palh:B1H58_08095"/>
<keyword evidence="4 5" id="KW-0472">Membrane</keyword>